<evidence type="ECO:0000313" key="1">
    <source>
        <dbReference type="EMBL" id="GFD39541.1"/>
    </source>
</evidence>
<comment type="caution">
    <text evidence="1">The sequence shown here is derived from an EMBL/GenBank/DDBJ whole genome shotgun (WGS) entry which is preliminary data.</text>
</comment>
<proteinExistence type="predicted"/>
<protein>
    <submittedName>
        <fullName evidence="1">Uncharacterized protein</fullName>
    </submittedName>
</protein>
<reference evidence="1" key="1">
    <citation type="journal article" date="2019" name="Sci. Rep.">
        <title>Draft genome of Tanacetum cinerariifolium, the natural source of mosquito coil.</title>
        <authorList>
            <person name="Yamashiro T."/>
            <person name="Shiraishi A."/>
            <person name="Satake H."/>
            <person name="Nakayama K."/>
        </authorList>
    </citation>
    <scope>NUCLEOTIDE SEQUENCE</scope>
</reference>
<name>A0A699W3U0_TANCI</name>
<dbReference type="EMBL" id="BKCJ011518171">
    <property type="protein sequence ID" value="GFD39541.1"/>
    <property type="molecule type" value="Genomic_DNA"/>
</dbReference>
<organism evidence="1">
    <name type="scientific">Tanacetum cinerariifolium</name>
    <name type="common">Dalmatian daisy</name>
    <name type="synonym">Chrysanthemum cinerariifolium</name>
    <dbReference type="NCBI Taxonomy" id="118510"/>
    <lineage>
        <taxon>Eukaryota</taxon>
        <taxon>Viridiplantae</taxon>
        <taxon>Streptophyta</taxon>
        <taxon>Embryophyta</taxon>
        <taxon>Tracheophyta</taxon>
        <taxon>Spermatophyta</taxon>
        <taxon>Magnoliopsida</taxon>
        <taxon>eudicotyledons</taxon>
        <taxon>Gunneridae</taxon>
        <taxon>Pentapetalae</taxon>
        <taxon>asterids</taxon>
        <taxon>campanulids</taxon>
        <taxon>Asterales</taxon>
        <taxon>Asteraceae</taxon>
        <taxon>Asteroideae</taxon>
        <taxon>Anthemideae</taxon>
        <taxon>Anthemidinae</taxon>
        <taxon>Tanacetum</taxon>
    </lineage>
</organism>
<sequence length="66" mass="7119">MPAATTGYCWCWAWAPPWCVGPARFAAYRPAAQTNGYEYVGVYPVVWAGAGSVALAEKPKTGKPLR</sequence>
<gene>
    <name evidence="1" type="ORF">Tci_911510</name>
</gene>
<dbReference type="AlphaFoldDB" id="A0A699W3U0"/>
<accession>A0A699W3U0</accession>